<feature type="compositionally biased region" description="Polar residues" evidence="5">
    <location>
        <begin position="96"/>
        <end position="121"/>
    </location>
</feature>
<keyword evidence="1" id="KW-0479">Metal-binding</keyword>
<feature type="domain" description="RING-type" evidence="6">
    <location>
        <begin position="353"/>
        <end position="438"/>
    </location>
</feature>
<dbReference type="InParanoid" id="S8EMG0"/>
<name>S8EMG0_FOMSC</name>
<feature type="compositionally biased region" description="Polar residues" evidence="5">
    <location>
        <begin position="140"/>
        <end position="152"/>
    </location>
</feature>
<dbReference type="eggNOG" id="ENOG502SA0Q">
    <property type="taxonomic scope" value="Eukaryota"/>
</dbReference>
<dbReference type="STRING" id="743788.S8EMG0"/>
<evidence type="ECO:0000313" key="7">
    <source>
        <dbReference type="EMBL" id="EPT05348.1"/>
    </source>
</evidence>
<evidence type="ECO:0000256" key="5">
    <source>
        <dbReference type="SAM" id="MobiDB-lite"/>
    </source>
</evidence>
<dbReference type="InterPro" id="IPR050731">
    <property type="entry name" value="HRD1_E3_ubiq-ligases"/>
</dbReference>
<dbReference type="EMBL" id="KE504124">
    <property type="protein sequence ID" value="EPT05348.1"/>
    <property type="molecule type" value="Genomic_DNA"/>
</dbReference>
<feature type="compositionally biased region" description="Polar residues" evidence="5">
    <location>
        <begin position="169"/>
        <end position="178"/>
    </location>
</feature>
<dbReference type="Proteomes" id="UP000015241">
    <property type="component" value="Unassembled WGS sequence"/>
</dbReference>
<gene>
    <name evidence="7" type="ORF">FOMPIDRAFT_1057607</name>
</gene>
<feature type="region of interest" description="Disordered" evidence="5">
    <location>
        <begin position="558"/>
        <end position="677"/>
    </location>
</feature>
<dbReference type="GO" id="GO:0061630">
    <property type="term" value="F:ubiquitin protein ligase activity"/>
    <property type="evidence" value="ECO:0007669"/>
    <property type="project" value="UniProtKB-EC"/>
</dbReference>
<dbReference type="Gene3D" id="3.30.40.10">
    <property type="entry name" value="Zinc/RING finger domain, C3HC4 (zinc finger)"/>
    <property type="match status" value="1"/>
</dbReference>
<evidence type="ECO:0000256" key="1">
    <source>
        <dbReference type="ARBA" id="ARBA00022723"/>
    </source>
</evidence>
<dbReference type="PROSITE" id="PS50089">
    <property type="entry name" value="ZF_RING_2"/>
    <property type="match status" value="1"/>
</dbReference>
<feature type="region of interest" description="Disordered" evidence="5">
    <location>
        <begin position="33"/>
        <end position="258"/>
    </location>
</feature>
<dbReference type="PANTHER" id="PTHR22763">
    <property type="entry name" value="RING ZINC FINGER PROTEIN"/>
    <property type="match status" value="1"/>
</dbReference>
<dbReference type="InterPro" id="IPR001841">
    <property type="entry name" value="Znf_RING"/>
</dbReference>
<protein>
    <recommendedName>
        <fullName evidence="6">RING-type domain-containing protein</fullName>
    </recommendedName>
</protein>
<keyword evidence="2 4" id="KW-0863">Zinc-finger</keyword>
<evidence type="ECO:0000256" key="3">
    <source>
        <dbReference type="ARBA" id="ARBA00022833"/>
    </source>
</evidence>
<feature type="compositionally biased region" description="Low complexity" evidence="5">
    <location>
        <begin position="458"/>
        <end position="498"/>
    </location>
</feature>
<feature type="compositionally biased region" description="Low complexity" evidence="5">
    <location>
        <begin position="572"/>
        <end position="592"/>
    </location>
</feature>
<accession>S8EMG0</accession>
<feature type="compositionally biased region" description="Pro residues" evidence="5">
    <location>
        <begin position="562"/>
        <end position="571"/>
    </location>
</feature>
<evidence type="ECO:0000256" key="4">
    <source>
        <dbReference type="PROSITE-ProRule" id="PRU00175"/>
    </source>
</evidence>
<dbReference type="GO" id="GO:0036503">
    <property type="term" value="P:ERAD pathway"/>
    <property type="evidence" value="ECO:0007669"/>
    <property type="project" value="TreeGrafter"/>
</dbReference>
<dbReference type="GO" id="GO:0005789">
    <property type="term" value="C:endoplasmic reticulum membrane"/>
    <property type="evidence" value="ECO:0007669"/>
    <property type="project" value="UniProtKB-SubCell"/>
</dbReference>
<proteinExistence type="predicted"/>
<dbReference type="SMART" id="SM00184">
    <property type="entry name" value="RING"/>
    <property type="match status" value="2"/>
</dbReference>
<dbReference type="PANTHER" id="PTHR22763:SF184">
    <property type="entry name" value="E3 UBIQUITIN-PROTEIN LIGASE SYNOVIOLIN"/>
    <property type="match status" value="1"/>
</dbReference>
<keyword evidence="8" id="KW-1185">Reference proteome</keyword>
<dbReference type="InterPro" id="IPR013083">
    <property type="entry name" value="Znf_RING/FYVE/PHD"/>
</dbReference>
<organism evidence="7 8">
    <name type="scientific">Fomitopsis schrenkii</name>
    <name type="common">Brown rot fungus</name>
    <dbReference type="NCBI Taxonomy" id="2126942"/>
    <lineage>
        <taxon>Eukaryota</taxon>
        <taxon>Fungi</taxon>
        <taxon>Dikarya</taxon>
        <taxon>Basidiomycota</taxon>
        <taxon>Agaricomycotina</taxon>
        <taxon>Agaricomycetes</taxon>
        <taxon>Polyporales</taxon>
        <taxon>Fomitopsis</taxon>
    </lineage>
</organism>
<evidence type="ECO:0000313" key="8">
    <source>
        <dbReference type="Proteomes" id="UP000015241"/>
    </source>
</evidence>
<feature type="region of interest" description="Disordered" evidence="5">
    <location>
        <begin position="436"/>
        <end position="524"/>
    </location>
</feature>
<dbReference type="SUPFAM" id="SSF57850">
    <property type="entry name" value="RING/U-box"/>
    <property type="match status" value="1"/>
</dbReference>
<dbReference type="HOGENOM" id="CLU_319129_0_0_1"/>
<dbReference type="GO" id="GO:0008270">
    <property type="term" value="F:zinc ion binding"/>
    <property type="evidence" value="ECO:0007669"/>
    <property type="project" value="UniProtKB-KW"/>
</dbReference>
<evidence type="ECO:0000256" key="2">
    <source>
        <dbReference type="ARBA" id="ARBA00022771"/>
    </source>
</evidence>
<dbReference type="AlphaFoldDB" id="S8EMG0"/>
<dbReference type="Pfam" id="PF13639">
    <property type="entry name" value="zf-RING_2"/>
    <property type="match status" value="1"/>
</dbReference>
<keyword evidence="3" id="KW-0862">Zinc</keyword>
<evidence type="ECO:0000259" key="6">
    <source>
        <dbReference type="PROSITE" id="PS50089"/>
    </source>
</evidence>
<dbReference type="GO" id="GO:0043161">
    <property type="term" value="P:proteasome-mediated ubiquitin-dependent protein catabolic process"/>
    <property type="evidence" value="ECO:0007669"/>
    <property type="project" value="TreeGrafter"/>
</dbReference>
<dbReference type="OrthoDB" id="8062037at2759"/>
<sequence length="784" mass="83815">MDNQHSVGGFLQHLLDANPRIGQAIQNYVRGLTNHQAPPPRDPSLPLDDPDLADMPPLEPTSYDSSRGSSPEAEELDDVARSVGDLSLTSPPTPDSAIQNQATPSSSTSPLADASTSSLHGTPNPEADVDMYDVDSVMSQETPVYSLPQTGSRRARVDEEEDEEDVRATNRQRMNSPDQSDDTHPQEPRPATPHVNPHQHEAPPDHPPPPYPGAGYLFSLDIFPGPGLNVPEQPPQGDSAQDQGHPHHHHHHHPPLPMFNFTFHIPVTPGAPAGEQAGANGAPPMPGFPPQFFPFAPGTEAFFMPFFPFGLPRQEEVDDPERAEKLIRGLEAVPEGLVTRIERFGGDGGDSVCSICWEKLSTEGGGFDELDQAGTDVDANARMDVDDRSAASPSPTEKPSTAKDLPKVVALPCSHVFHTSCLLPWFSKPHRTTCPSCRFDVDPESLTYVPPRQRRQQRGPSAQGPLQAPTGGQPPLAQAAANAQPAAAPAQAIPGVAPTPQPTSNAAPGEASGQQPRPGMPLEFNLFFPVIGGGQGGPAPPYIPLDAETTRNLFQRLFGSAPQPPQAPQEPPQGQQPRPAPAANPSARGPAPVAQDVPPAGGPDNWGIPNLWQNLFGVQPPRPPQGTANPATGAAPQRPASAASTGPRSQGRARPPEKRQWTPPPPPGQTLRQRVERMERERGLRCWDVSCGLGPTDEDPIPVIEPSTIRRISINKIGGHGEKVCDHTFHPSCLVSAERVAGWGAEDNKEEKEGEEEVEVSCPLCRTVGIISRADWDEGACALA</sequence>
<reference evidence="7 8" key="1">
    <citation type="journal article" date="2012" name="Science">
        <title>The Paleozoic origin of enzymatic lignin decomposition reconstructed from 31 fungal genomes.</title>
        <authorList>
            <person name="Floudas D."/>
            <person name="Binder M."/>
            <person name="Riley R."/>
            <person name="Barry K."/>
            <person name="Blanchette R.A."/>
            <person name="Henrissat B."/>
            <person name="Martinez A.T."/>
            <person name="Otillar R."/>
            <person name="Spatafora J.W."/>
            <person name="Yadav J.S."/>
            <person name="Aerts A."/>
            <person name="Benoit I."/>
            <person name="Boyd A."/>
            <person name="Carlson A."/>
            <person name="Copeland A."/>
            <person name="Coutinho P.M."/>
            <person name="de Vries R.P."/>
            <person name="Ferreira P."/>
            <person name="Findley K."/>
            <person name="Foster B."/>
            <person name="Gaskell J."/>
            <person name="Glotzer D."/>
            <person name="Gorecki P."/>
            <person name="Heitman J."/>
            <person name="Hesse C."/>
            <person name="Hori C."/>
            <person name="Igarashi K."/>
            <person name="Jurgens J.A."/>
            <person name="Kallen N."/>
            <person name="Kersten P."/>
            <person name="Kohler A."/>
            <person name="Kuees U."/>
            <person name="Kumar T.K.A."/>
            <person name="Kuo A."/>
            <person name="LaButti K."/>
            <person name="Larrondo L.F."/>
            <person name="Lindquist E."/>
            <person name="Ling A."/>
            <person name="Lombard V."/>
            <person name="Lucas S."/>
            <person name="Lundell T."/>
            <person name="Martin R."/>
            <person name="McLaughlin D.J."/>
            <person name="Morgenstern I."/>
            <person name="Morin E."/>
            <person name="Murat C."/>
            <person name="Nagy L.G."/>
            <person name="Nolan M."/>
            <person name="Ohm R.A."/>
            <person name="Patyshakuliyeva A."/>
            <person name="Rokas A."/>
            <person name="Ruiz-Duenas F.J."/>
            <person name="Sabat G."/>
            <person name="Salamov A."/>
            <person name="Samejima M."/>
            <person name="Schmutz J."/>
            <person name="Slot J.C."/>
            <person name="St John F."/>
            <person name="Stenlid J."/>
            <person name="Sun H."/>
            <person name="Sun S."/>
            <person name="Syed K."/>
            <person name="Tsang A."/>
            <person name="Wiebenga A."/>
            <person name="Young D."/>
            <person name="Pisabarro A."/>
            <person name="Eastwood D.C."/>
            <person name="Martin F."/>
            <person name="Cullen D."/>
            <person name="Grigoriev I.V."/>
            <person name="Hibbett D.S."/>
        </authorList>
    </citation>
    <scope>NUCLEOTIDE SEQUENCE</scope>
    <source>
        <strain evidence="8">FP-58527</strain>
    </source>
</reference>